<dbReference type="GO" id="GO:0071949">
    <property type="term" value="F:FAD binding"/>
    <property type="evidence" value="ECO:0007669"/>
    <property type="project" value="InterPro"/>
</dbReference>
<dbReference type="GO" id="GO:0008688">
    <property type="term" value="F:3-(3-hydroxyphenyl)propionate hydroxylase activity"/>
    <property type="evidence" value="ECO:0007669"/>
    <property type="project" value="TreeGrafter"/>
</dbReference>
<dbReference type="InterPro" id="IPR050631">
    <property type="entry name" value="PheA/TfdB_FAD_monoxygenase"/>
</dbReference>
<proteinExistence type="predicted"/>
<keyword evidence="1" id="KW-0285">Flavoprotein</keyword>
<evidence type="ECO:0000259" key="4">
    <source>
        <dbReference type="Pfam" id="PF01494"/>
    </source>
</evidence>
<dbReference type="Pfam" id="PF01494">
    <property type="entry name" value="FAD_binding_3"/>
    <property type="match status" value="1"/>
</dbReference>
<evidence type="ECO:0000256" key="2">
    <source>
        <dbReference type="ARBA" id="ARBA00022827"/>
    </source>
</evidence>
<evidence type="ECO:0000313" key="6">
    <source>
        <dbReference type="Proteomes" id="UP001203852"/>
    </source>
</evidence>
<dbReference type="Gene3D" id="3.50.50.60">
    <property type="entry name" value="FAD/NAD(P)-binding domain"/>
    <property type="match status" value="1"/>
</dbReference>
<keyword evidence="5" id="KW-0503">Monooxygenase</keyword>
<dbReference type="InterPro" id="IPR036188">
    <property type="entry name" value="FAD/NAD-bd_sf"/>
</dbReference>
<dbReference type="Proteomes" id="UP001203852">
    <property type="component" value="Unassembled WGS sequence"/>
</dbReference>
<dbReference type="SUPFAM" id="SSF51905">
    <property type="entry name" value="FAD/NAD(P)-binding domain"/>
    <property type="match status" value="1"/>
</dbReference>
<dbReference type="Gene3D" id="3.30.70.2450">
    <property type="match status" value="1"/>
</dbReference>
<dbReference type="PANTHER" id="PTHR43476:SF3">
    <property type="entry name" value="FAD-BINDING MONOOXYGENASE"/>
    <property type="match status" value="1"/>
</dbReference>
<comment type="caution">
    <text evidence="5">The sequence shown here is derived from an EMBL/GenBank/DDBJ whole genome shotgun (WGS) entry which is preliminary data.</text>
</comment>
<organism evidence="5 6">
    <name type="scientific">Exophiala viscosa</name>
    <dbReference type="NCBI Taxonomy" id="2486360"/>
    <lineage>
        <taxon>Eukaryota</taxon>
        <taxon>Fungi</taxon>
        <taxon>Dikarya</taxon>
        <taxon>Ascomycota</taxon>
        <taxon>Pezizomycotina</taxon>
        <taxon>Eurotiomycetes</taxon>
        <taxon>Chaetothyriomycetidae</taxon>
        <taxon>Chaetothyriales</taxon>
        <taxon>Herpotrichiellaceae</taxon>
        <taxon>Exophiala</taxon>
    </lineage>
</organism>
<dbReference type="PRINTS" id="PR00420">
    <property type="entry name" value="RNGMNOXGNASE"/>
</dbReference>
<dbReference type="GO" id="GO:0019622">
    <property type="term" value="P:3-(3-hydroxy)phenylpropionate catabolic process"/>
    <property type="evidence" value="ECO:0007669"/>
    <property type="project" value="TreeGrafter"/>
</dbReference>
<gene>
    <name evidence="5" type="ORF">EDD36DRAFT_453661</name>
</gene>
<dbReference type="AlphaFoldDB" id="A0AAN6DQY9"/>
<reference evidence="5" key="1">
    <citation type="journal article" date="2022" name="bioRxiv">
        <title>Deciphering the potential niche of two novel black yeast fungi from a biological soil crust based on their genomes, phenotypes, and melanin regulation.</title>
        <authorList>
            <consortium name="DOE Joint Genome Institute"/>
            <person name="Carr E.C."/>
            <person name="Barton Q."/>
            <person name="Grambo S."/>
            <person name="Sullivan M."/>
            <person name="Renfro C.M."/>
            <person name="Kuo A."/>
            <person name="Pangilinan J."/>
            <person name="Lipzen A."/>
            <person name="Keymanesh K."/>
            <person name="Savage E."/>
            <person name="Barry K."/>
            <person name="Grigoriev I.V."/>
            <person name="Riekhof W.R."/>
            <person name="Harris S.S."/>
        </authorList>
    </citation>
    <scope>NUCLEOTIDE SEQUENCE</scope>
    <source>
        <strain evidence="5">JF 03-4F</strain>
    </source>
</reference>
<name>A0AAN6DQY9_9EURO</name>
<accession>A0AAN6DQY9</accession>
<feature type="domain" description="FAD-binding" evidence="4">
    <location>
        <begin position="32"/>
        <end position="367"/>
    </location>
</feature>
<sequence length="434" mass="48322">MGETFKIYIDNLDFIQSEDRHGLQDSEVTDNTKVIIVGAGPVGLLVATLLSEHNVAVTVLERGDAADNRPRATHYGSPAVKELVRAGVWHDVLSAGFCPSVVTWRKPNGDKIASMPMSSTEKDYPYPMVVLPVGDLVTVLLEHLSTRTNVRVLYGHTVEGLGQTDESAWVKVRTKDDHHPKTFTAPWIVGADGSSSAIRKLNNLPFEGKTWDRQIVATNVYFPFDERYGWTDSNFIIDRENWYMAAKISKNGLWRVTYGEQSGLSDEVLLSRQPEKFRHMLPGNPDPSKYTLTSISPYQVHQRRAPTFRNKRFLLAGDAAHVCNPFGGLGLTGGIVDAGNLADALLGVLLGVANQAILDKYSEERIKAFDGPIDFISSTNFCRIAYQDAETALQNDEFLQRLDVDDKANSEVANELHESVFAIQHDFTQYYTKT</sequence>
<keyword evidence="3" id="KW-0560">Oxidoreductase</keyword>
<evidence type="ECO:0000313" key="5">
    <source>
        <dbReference type="EMBL" id="KAI1610002.1"/>
    </source>
</evidence>
<protein>
    <submittedName>
        <fullName evidence="5">Monooxygenase</fullName>
    </submittedName>
</protein>
<evidence type="ECO:0000256" key="1">
    <source>
        <dbReference type="ARBA" id="ARBA00022630"/>
    </source>
</evidence>
<keyword evidence="2" id="KW-0274">FAD</keyword>
<dbReference type="EMBL" id="MU404359">
    <property type="protein sequence ID" value="KAI1610002.1"/>
    <property type="molecule type" value="Genomic_DNA"/>
</dbReference>
<dbReference type="InterPro" id="IPR002938">
    <property type="entry name" value="FAD-bd"/>
</dbReference>
<dbReference type="PANTHER" id="PTHR43476">
    <property type="entry name" value="3-(3-HYDROXY-PHENYL)PROPIONATE/3-HYDROXYCINNAMIC ACID HYDROXYLASE"/>
    <property type="match status" value="1"/>
</dbReference>
<keyword evidence="6" id="KW-1185">Reference proteome</keyword>
<evidence type="ECO:0000256" key="3">
    <source>
        <dbReference type="ARBA" id="ARBA00023002"/>
    </source>
</evidence>